<feature type="binding site" evidence="11">
    <location>
        <position position="87"/>
    </location>
    <ligand>
        <name>S-adenosyl-L-methionine</name>
        <dbReference type="ChEBI" id="CHEBI:59789"/>
    </ligand>
</feature>
<keyword evidence="14" id="KW-0131">Cell cycle</keyword>
<dbReference type="OrthoDB" id="9790080at2"/>
<evidence type="ECO:0000256" key="5">
    <source>
        <dbReference type="ARBA" id="ARBA00037569"/>
    </source>
</evidence>
<comment type="subcellular location">
    <subcellularLocation>
        <location evidence="11">Cytoplasm</location>
    </subcellularLocation>
</comment>
<dbReference type="HAMAP" id="MF_01547">
    <property type="entry name" value="RNA_methyltr_E"/>
    <property type="match status" value="1"/>
</dbReference>
<dbReference type="PANTHER" id="PTHR10920">
    <property type="entry name" value="RIBOSOMAL RNA METHYLTRANSFERASE"/>
    <property type="match status" value="1"/>
</dbReference>
<evidence type="ECO:0000256" key="8">
    <source>
        <dbReference type="ARBA" id="ARBA00041995"/>
    </source>
</evidence>
<dbReference type="GO" id="GO:0008650">
    <property type="term" value="F:rRNA (uridine-2'-O-)-methyltransferase activity"/>
    <property type="evidence" value="ECO:0007669"/>
    <property type="project" value="UniProtKB-UniRule"/>
</dbReference>
<evidence type="ECO:0000256" key="1">
    <source>
        <dbReference type="ARBA" id="ARBA00022552"/>
    </source>
</evidence>
<feature type="binding site" evidence="11">
    <location>
        <position position="50"/>
    </location>
    <ligand>
        <name>S-adenosyl-L-methionine</name>
        <dbReference type="ChEBI" id="CHEBI:59789"/>
    </ligand>
</feature>
<keyword evidence="15" id="KW-1185">Reference proteome</keyword>
<reference evidence="14 15" key="1">
    <citation type="journal article" date="2013" name="ISME J.">
        <title>By their genes ye shall know them: genomic signatures of predatory bacteria.</title>
        <authorList>
            <person name="Pasternak Z."/>
            <person name="Pietrokovski S."/>
            <person name="Rotem O."/>
            <person name="Gophna U."/>
            <person name="Lurie-Weinberger M.N."/>
            <person name="Jurkevitch E."/>
        </authorList>
    </citation>
    <scope>NUCLEOTIDE SEQUENCE [LARGE SCALE GENOMIC DNA]</scope>
    <source>
        <strain evidence="14 15">JSS</strain>
    </source>
</reference>
<proteinExistence type="inferred from homology"/>
<sequence>MTYNPRDHYFKKAKQQNFAARSVFKLEEIDQKFKLLKPKQMVLDLGASPGSWSQYCAQKVGPQGHILGVDLKPVTAKLSNAVFIQADLRDLNLEQIFKEHGFPPPFDLVISDMAPNTTGIRMTDQARSFELCELALNISKRFLKKDGHFICKLFHSDDFTDLRNQIKEDFQQFHAVKPDSTRKISKEIFLVGVRKKHDPDCLSK</sequence>
<dbReference type="RefSeq" id="WP_015470273.1">
    <property type="nucleotide sequence ID" value="NC_020813.1"/>
</dbReference>
<dbReference type="PATRIC" id="fig|1184267.3.peg.1585"/>
<feature type="binding site" evidence="11">
    <location>
        <position position="112"/>
    </location>
    <ligand>
        <name>S-adenosyl-L-methionine</name>
        <dbReference type="ChEBI" id="CHEBI:59789"/>
    </ligand>
</feature>
<dbReference type="InterPro" id="IPR050082">
    <property type="entry name" value="RNA_methyltr_RlmE"/>
</dbReference>
<evidence type="ECO:0000256" key="7">
    <source>
        <dbReference type="ARBA" id="ARBA00041129"/>
    </source>
</evidence>
<dbReference type="Gene3D" id="3.40.50.150">
    <property type="entry name" value="Vaccinia Virus protein VP39"/>
    <property type="match status" value="1"/>
</dbReference>
<feature type="binding site" evidence="11">
    <location>
        <position position="70"/>
    </location>
    <ligand>
        <name>S-adenosyl-L-methionine</name>
        <dbReference type="ChEBI" id="CHEBI:59789"/>
    </ligand>
</feature>
<dbReference type="EC" id="2.1.1.166" evidence="6 11"/>
<evidence type="ECO:0000256" key="9">
    <source>
        <dbReference type="ARBA" id="ARBA00042745"/>
    </source>
</evidence>
<evidence type="ECO:0000313" key="14">
    <source>
        <dbReference type="EMBL" id="AGH95783.1"/>
    </source>
</evidence>
<dbReference type="STRING" id="1184267.A11Q_1567"/>
<dbReference type="Proteomes" id="UP000012040">
    <property type="component" value="Chromosome"/>
</dbReference>
<feature type="binding site" evidence="11">
    <location>
        <position position="52"/>
    </location>
    <ligand>
        <name>S-adenosyl-L-methionine</name>
        <dbReference type="ChEBI" id="CHEBI:59789"/>
    </ligand>
</feature>
<dbReference type="SUPFAM" id="SSF53335">
    <property type="entry name" value="S-adenosyl-L-methionine-dependent methyltransferases"/>
    <property type="match status" value="1"/>
</dbReference>
<dbReference type="CDD" id="cd02440">
    <property type="entry name" value="AdoMet_MTases"/>
    <property type="match status" value="1"/>
</dbReference>
<dbReference type="InterPro" id="IPR002877">
    <property type="entry name" value="RNA_MeTrfase_FtsJ_dom"/>
</dbReference>
<evidence type="ECO:0000313" key="15">
    <source>
        <dbReference type="Proteomes" id="UP000012040"/>
    </source>
</evidence>
<gene>
    <name evidence="11" type="primary">rlmE</name>
    <name evidence="11" type="synonym">ftsJ</name>
    <name evidence="11" type="synonym">rrmJ</name>
    <name evidence="14" type="ORF">A11Q_1567</name>
</gene>
<accession>M4V980</accession>
<dbReference type="InterPro" id="IPR029063">
    <property type="entry name" value="SAM-dependent_MTases_sf"/>
</dbReference>
<evidence type="ECO:0000256" key="12">
    <source>
        <dbReference type="PIRSR" id="PIRSR005461-1"/>
    </source>
</evidence>
<feature type="domain" description="Ribosomal RNA methyltransferase FtsJ" evidence="13">
    <location>
        <begin position="19"/>
        <end position="194"/>
    </location>
</feature>
<evidence type="ECO:0000256" key="11">
    <source>
        <dbReference type="HAMAP-Rule" id="MF_01547"/>
    </source>
</evidence>
<dbReference type="Pfam" id="PF01728">
    <property type="entry name" value="FtsJ"/>
    <property type="match status" value="1"/>
</dbReference>
<evidence type="ECO:0000256" key="3">
    <source>
        <dbReference type="ARBA" id="ARBA00022679"/>
    </source>
</evidence>
<comment type="function">
    <text evidence="5 11">Specifically methylates the uridine in position 2552 of 23S rRNA at the 2'-O position of the ribose in the fully assembled 50S ribosomal subunit.</text>
</comment>
<dbReference type="PANTHER" id="PTHR10920:SF18">
    <property type="entry name" value="RRNA METHYLTRANSFERASE 2, MITOCHONDRIAL"/>
    <property type="match status" value="1"/>
</dbReference>
<comment type="similarity">
    <text evidence="11">Belongs to the class I-like SAM-binding methyltransferase superfamily. RNA methyltransferase RlmE family.</text>
</comment>
<protein>
    <recommendedName>
        <fullName evidence="7 11">Ribosomal RNA large subunit methyltransferase E</fullName>
        <ecNumber evidence="6 11">2.1.1.166</ecNumber>
    </recommendedName>
    <alternativeName>
        <fullName evidence="9 11">23S rRNA Um2552 methyltransferase</fullName>
    </alternativeName>
    <alternativeName>
        <fullName evidence="8 11">rRNA (uridine-2'-O-)-methyltransferase</fullName>
    </alternativeName>
</protein>
<keyword evidence="2 11" id="KW-0489">Methyltransferase</keyword>
<comment type="catalytic activity">
    <reaction evidence="10 11">
        <text>uridine(2552) in 23S rRNA + S-adenosyl-L-methionine = 2'-O-methyluridine(2552) in 23S rRNA + S-adenosyl-L-homocysteine + H(+)</text>
        <dbReference type="Rhea" id="RHEA:42720"/>
        <dbReference type="Rhea" id="RHEA-COMP:10202"/>
        <dbReference type="Rhea" id="RHEA-COMP:10203"/>
        <dbReference type="ChEBI" id="CHEBI:15378"/>
        <dbReference type="ChEBI" id="CHEBI:57856"/>
        <dbReference type="ChEBI" id="CHEBI:59789"/>
        <dbReference type="ChEBI" id="CHEBI:65315"/>
        <dbReference type="ChEBI" id="CHEBI:74478"/>
        <dbReference type="EC" id="2.1.1.166"/>
    </reaction>
</comment>
<dbReference type="HOGENOM" id="CLU_009422_4_0_7"/>
<keyword evidence="3 11" id="KW-0808">Transferase</keyword>
<name>M4V980_9BACT</name>
<dbReference type="AlphaFoldDB" id="M4V980"/>
<dbReference type="GO" id="GO:0005737">
    <property type="term" value="C:cytoplasm"/>
    <property type="evidence" value="ECO:0007669"/>
    <property type="project" value="UniProtKB-SubCell"/>
</dbReference>
<feature type="active site" description="Proton acceptor" evidence="11 12">
    <location>
        <position position="152"/>
    </location>
</feature>
<dbReference type="GO" id="GO:0051301">
    <property type="term" value="P:cell division"/>
    <property type="evidence" value="ECO:0007669"/>
    <property type="project" value="UniProtKB-KW"/>
</dbReference>
<evidence type="ECO:0000256" key="6">
    <source>
        <dbReference type="ARBA" id="ARBA00038861"/>
    </source>
</evidence>
<evidence type="ECO:0000256" key="10">
    <source>
        <dbReference type="ARBA" id="ARBA00048970"/>
    </source>
</evidence>
<keyword evidence="11" id="KW-0963">Cytoplasm</keyword>
<keyword evidence="1 11" id="KW-0698">rRNA processing</keyword>
<dbReference type="EMBL" id="CP003537">
    <property type="protein sequence ID" value="AGH95783.1"/>
    <property type="molecule type" value="Genomic_DNA"/>
</dbReference>
<dbReference type="InterPro" id="IPR015507">
    <property type="entry name" value="rRNA-MeTfrase_E"/>
</dbReference>
<evidence type="ECO:0000256" key="2">
    <source>
        <dbReference type="ARBA" id="ARBA00022603"/>
    </source>
</evidence>
<organism evidence="14 15">
    <name type="scientific">Pseudobdellovibrio exovorus JSS</name>
    <dbReference type="NCBI Taxonomy" id="1184267"/>
    <lineage>
        <taxon>Bacteria</taxon>
        <taxon>Pseudomonadati</taxon>
        <taxon>Bdellovibrionota</taxon>
        <taxon>Bdellovibrionia</taxon>
        <taxon>Bdellovibrionales</taxon>
        <taxon>Pseudobdellovibrionaceae</taxon>
        <taxon>Pseudobdellovibrio</taxon>
    </lineage>
</organism>
<evidence type="ECO:0000259" key="13">
    <source>
        <dbReference type="Pfam" id="PF01728"/>
    </source>
</evidence>
<keyword evidence="4 11" id="KW-0949">S-adenosyl-L-methionine</keyword>
<dbReference type="PIRSF" id="PIRSF005461">
    <property type="entry name" value="23S_rRNA_mtase"/>
    <property type="match status" value="1"/>
</dbReference>
<dbReference type="eggNOG" id="COG0293">
    <property type="taxonomic scope" value="Bacteria"/>
</dbReference>
<keyword evidence="14" id="KW-0132">Cell division</keyword>
<evidence type="ECO:0000256" key="4">
    <source>
        <dbReference type="ARBA" id="ARBA00022691"/>
    </source>
</evidence>
<dbReference type="KEGG" id="bex:A11Q_1567"/>